<feature type="non-terminal residue" evidence="2">
    <location>
        <position position="123"/>
    </location>
</feature>
<comment type="caution">
    <text evidence="2">The sequence shown here is derived from an EMBL/GenBank/DDBJ whole genome shotgun (WGS) entry which is preliminary data.</text>
</comment>
<name>A0A9Q4RHD2_9BACT</name>
<dbReference type="AlphaFoldDB" id="A0A9Q4RHD2"/>
<proteinExistence type="predicted"/>
<dbReference type="Gene3D" id="3.40.1010.10">
    <property type="entry name" value="Cobalt-precorrin-4 Transmethylase, Domain 1"/>
    <property type="match status" value="1"/>
</dbReference>
<reference evidence="2 3" key="1">
    <citation type="journal article" date="2019" name="Nat. Med.">
        <title>A library of human gut bacterial isolates paired with longitudinal multiomics data enables mechanistic microbiome research.</title>
        <authorList>
            <person name="Poyet M."/>
            <person name="Groussin M."/>
            <person name="Gibbons S.M."/>
            <person name="Avila-Pacheco J."/>
            <person name="Jiang X."/>
            <person name="Kearney S.M."/>
            <person name="Perrotta A.R."/>
            <person name="Berdy B."/>
            <person name="Zhao S."/>
            <person name="Lieberman T.D."/>
            <person name="Swanson P.K."/>
            <person name="Smith M."/>
            <person name="Roesemann S."/>
            <person name="Alexander J.E."/>
            <person name="Rich S.A."/>
            <person name="Livny J."/>
            <person name="Vlamakis H."/>
            <person name="Clish C."/>
            <person name="Bullock K."/>
            <person name="Deik A."/>
            <person name="Scott J."/>
            <person name="Pierce K.A."/>
            <person name="Xavier R.J."/>
            <person name="Alm E.J."/>
        </authorList>
    </citation>
    <scope>NUCLEOTIDE SEQUENCE [LARGE SCALE GENOMIC DNA]</scope>
    <source>
        <strain evidence="2 3">BIOML-A11</strain>
    </source>
</reference>
<protein>
    <submittedName>
        <fullName evidence="2">Precorrin-3B C(17)-methyltransferase</fullName>
    </submittedName>
</protein>
<dbReference type="Pfam" id="PF00590">
    <property type="entry name" value="TP_methylase"/>
    <property type="match status" value="1"/>
</dbReference>
<dbReference type="InterPro" id="IPR051810">
    <property type="entry name" value="Precorrin_MeTrfase"/>
</dbReference>
<sequence>MNKGKITVVGIGPGNRDDITPAALSAIRQSDVIIGYNYYFQFIQDIIHPDTQCIDTGMKREKIRAEEAYKYASEGKTVTVISSGDAGIYGMAPLIYEMRTMKEAPQVAIAVVPGSRAFQKAAA</sequence>
<dbReference type="InterPro" id="IPR014777">
    <property type="entry name" value="4pyrrole_Mease_sub1"/>
</dbReference>
<dbReference type="RefSeq" id="WP_241681969.1">
    <property type="nucleotide sequence ID" value="NZ_WNDD01000030.1"/>
</dbReference>
<evidence type="ECO:0000259" key="1">
    <source>
        <dbReference type="Pfam" id="PF00590"/>
    </source>
</evidence>
<feature type="domain" description="Tetrapyrrole methylase" evidence="1">
    <location>
        <begin position="5"/>
        <end position="123"/>
    </location>
</feature>
<dbReference type="EMBL" id="WNDD01000030">
    <property type="protein sequence ID" value="MTV03665.1"/>
    <property type="molecule type" value="Genomic_DNA"/>
</dbReference>
<gene>
    <name evidence="2" type="ORF">GME02_18895</name>
</gene>
<dbReference type="InterPro" id="IPR000878">
    <property type="entry name" value="4pyrrol_Mease"/>
</dbReference>
<accession>A0A9Q4RHD2</accession>
<dbReference type="Proteomes" id="UP000482671">
    <property type="component" value="Unassembled WGS sequence"/>
</dbReference>
<dbReference type="SUPFAM" id="SSF53790">
    <property type="entry name" value="Tetrapyrrole methylase"/>
    <property type="match status" value="1"/>
</dbReference>
<evidence type="ECO:0000313" key="3">
    <source>
        <dbReference type="Proteomes" id="UP000482671"/>
    </source>
</evidence>
<organism evidence="2 3">
    <name type="scientific">Parabacteroides merdae</name>
    <dbReference type="NCBI Taxonomy" id="46503"/>
    <lineage>
        <taxon>Bacteria</taxon>
        <taxon>Pseudomonadati</taxon>
        <taxon>Bacteroidota</taxon>
        <taxon>Bacteroidia</taxon>
        <taxon>Bacteroidales</taxon>
        <taxon>Tannerellaceae</taxon>
        <taxon>Parabacteroides</taxon>
    </lineage>
</organism>
<dbReference type="PANTHER" id="PTHR47036:SF1">
    <property type="entry name" value="COBALT-FACTOR III C(17)-METHYLTRANSFERASE-RELATED"/>
    <property type="match status" value="1"/>
</dbReference>
<dbReference type="GO" id="GO:0008168">
    <property type="term" value="F:methyltransferase activity"/>
    <property type="evidence" value="ECO:0007669"/>
    <property type="project" value="InterPro"/>
</dbReference>
<dbReference type="InterPro" id="IPR035996">
    <property type="entry name" value="4pyrrol_Methylase_sf"/>
</dbReference>
<evidence type="ECO:0000313" key="2">
    <source>
        <dbReference type="EMBL" id="MTV03665.1"/>
    </source>
</evidence>
<dbReference type="PANTHER" id="PTHR47036">
    <property type="entry name" value="COBALT-FACTOR III C(17)-METHYLTRANSFERASE-RELATED"/>
    <property type="match status" value="1"/>
</dbReference>